<feature type="domain" description="Major facilitator superfamily (MFS) profile" evidence="7">
    <location>
        <begin position="26"/>
        <end position="439"/>
    </location>
</feature>
<dbReference type="GO" id="GO:0005886">
    <property type="term" value="C:plasma membrane"/>
    <property type="evidence" value="ECO:0007669"/>
    <property type="project" value="UniProtKB-SubCell"/>
</dbReference>
<dbReference type="AlphaFoldDB" id="A0A558A4K8"/>
<dbReference type="InterPro" id="IPR036259">
    <property type="entry name" value="MFS_trans_sf"/>
</dbReference>
<feature type="transmembrane region" description="Helical" evidence="6">
    <location>
        <begin position="25"/>
        <end position="50"/>
    </location>
</feature>
<dbReference type="PANTHER" id="PTHR23511">
    <property type="entry name" value="SYNAPTIC VESICLE GLYCOPROTEIN 2"/>
    <property type="match status" value="1"/>
</dbReference>
<keyword evidence="9" id="KW-1185">Reference proteome</keyword>
<evidence type="ECO:0000256" key="6">
    <source>
        <dbReference type="SAM" id="Phobius"/>
    </source>
</evidence>
<evidence type="ECO:0000256" key="4">
    <source>
        <dbReference type="ARBA" id="ARBA00022989"/>
    </source>
</evidence>
<feature type="transmembrane region" description="Helical" evidence="6">
    <location>
        <begin position="326"/>
        <end position="345"/>
    </location>
</feature>
<feature type="transmembrane region" description="Helical" evidence="6">
    <location>
        <begin position="295"/>
        <end position="319"/>
    </location>
</feature>
<evidence type="ECO:0000259" key="7">
    <source>
        <dbReference type="PROSITE" id="PS50850"/>
    </source>
</evidence>
<keyword evidence="5 6" id="KW-0472">Membrane</keyword>
<dbReference type="EMBL" id="VJZA01000050">
    <property type="protein sequence ID" value="TVT19201.1"/>
    <property type="molecule type" value="Genomic_DNA"/>
</dbReference>
<evidence type="ECO:0000256" key="1">
    <source>
        <dbReference type="ARBA" id="ARBA00004651"/>
    </source>
</evidence>
<feature type="transmembrane region" description="Helical" evidence="6">
    <location>
        <begin position="150"/>
        <end position="173"/>
    </location>
</feature>
<keyword evidence="2" id="KW-0813">Transport</keyword>
<evidence type="ECO:0000256" key="2">
    <source>
        <dbReference type="ARBA" id="ARBA00022448"/>
    </source>
</evidence>
<dbReference type="Pfam" id="PF00083">
    <property type="entry name" value="Sugar_tr"/>
    <property type="match status" value="1"/>
</dbReference>
<evidence type="ECO:0000256" key="5">
    <source>
        <dbReference type="ARBA" id="ARBA00023136"/>
    </source>
</evidence>
<feature type="transmembrane region" description="Helical" evidence="6">
    <location>
        <begin position="185"/>
        <end position="204"/>
    </location>
</feature>
<gene>
    <name evidence="8" type="ORF">FNH06_25195</name>
</gene>
<dbReference type="CDD" id="cd17316">
    <property type="entry name" value="MFS_SV2_like"/>
    <property type="match status" value="1"/>
</dbReference>
<feature type="transmembrane region" description="Helical" evidence="6">
    <location>
        <begin position="414"/>
        <end position="434"/>
    </location>
</feature>
<dbReference type="OrthoDB" id="9109650at2"/>
<dbReference type="GO" id="GO:0022857">
    <property type="term" value="F:transmembrane transporter activity"/>
    <property type="evidence" value="ECO:0007669"/>
    <property type="project" value="InterPro"/>
</dbReference>
<organism evidence="8 9">
    <name type="scientific">Amycolatopsis acidiphila</name>
    <dbReference type="NCBI Taxonomy" id="715473"/>
    <lineage>
        <taxon>Bacteria</taxon>
        <taxon>Bacillati</taxon>
        <taxon>Actinomycetota</taxon>
        <taxon>Actinomycetes</taxon>
        <taxon>Pseudonocardiales</taxon>
        <taxon>Pseudonocardiaceae</taxon>
        <taxon>Amycolatopsis</taxon>
    </lineage>
</organism>
<dbReference type="InterPro" id="IPR005828">
    <property type="entry name" value="MFS_sugar_transport-like"/>
</dbReference>
<evidence type="ECO:0000256" key="3">
    <source>
        <dbReference type="ARBA" id="ARBA00022692"/>
    </source>
</evidence>
<keyword evidence="3 6" id="KW-0812">Transmembrane</keyword>
<dbReference type="Gene3D" id="1.20.1250.20">
    <property type="entry name" value="MFS general substrate transporter like domains"/>
    <property type="match status" value="1"/>
</dbReference>
<evidence type="ECO:0000313" key="8">
    <source>
        <dbReference type="EMBL" id="TVT19201.1"/>
    </source>
</evidence>
<dbReference type="InterPro" id="IPR020846">
    <property type="entry name" value="MFS_dom"/>
</dbReference>
<keyword evidence="4 6" id="KW-1133">Transmembrane helix</keyword>
<dbReference type="SUPFAM" id="SSF103473">
    <property type="entry name" value="MFS general substrate transporter"/>
    <property type="match status" value="1"/>
</dbReference>
<protein>
    <submittedName>
        <fullName evidence="8">MFS transporter</fullName>
    </submittedName>
</protein>
<sequence length="458" mass="48786">MTTASNSAAIAARMDRLPITRRHRLATVAIGLGLFFDLYEIFLAGVLGSVLQKDFHLGKSSLALLLASAFLGMFVGALGMGRVADRLGRRRAFLLSLGTYSLFSLLGAFSTGPVMLVIARFVAGVGIGAEPPVSDTYLGDLLPPRHRGRYTAWAYTLAFLGVPAAGFLGRWLVPAAPLGFAGWRWMFVIGALGALIVFALRTGLPESPRWLESVGRTREAEAVVASFEQQAGELPEPAPQQVTETETGRLANLFVPPYRRRTLMMTVFHILQTLGYYGFGTLVPIVLVAKGFPVVQSLTFTALTYIGYPVGSALSLPFVERVERKFLVIGSAIVMAVFGLGFGLAADTWLIVAFGFLYTAASNFFSNAYHIYQAEIFPTALRGTATSGTYSLSRLASGLMPFVLLPLLNSAGAGTLFTVVAIAMAVVALDVALLGPRTTGRVLEVVNTASGSTAAAGR</sequence>
<feature type="transmembrane region" description="Helical" evidence="6">
    <location>
        <begin position="267"/>
        <end position="289"/>
    </location>
</feature>
<evidence type="ECO:0000313" key="9">
    <source>
        <dbReference type="Proteomes" id="UP000318578"/>
    </source>
</evidence>
<proteinExistence type="predicted"/>
<comment type="subcellular location">
    <subcellularLocation>
        <location evidence="1">Cell membrane</location>
        <topology evidence="1">Multi-pass membrane protein</topology>
    </subcellularLocation>
</comment>
<feature type="transmembrane region" description="Helical" evidence="6">
    <location>
        <begin position="62"/>
        <end position="80"/>
    </location>
</feature>
<dbReference type="InterPro" id="IPR005829">
    <property type="entry name" value="Sugar_transporter_CS"/>
</dbReference>
<dbReference type="PROSITE" id="PS50850">
    <property type="entry name" value="MFS"/>
    <property type="match status" value="1"/>
</dbReference>
<feature type="transmembrane region" description="Helical" evidence="6">
    <location>
        <begin position="392"/>
        <end position="408"/>
    </location>
</feature>
<dbReference type="Proteomes" id="UP000318578">
    <property type="component" value="Unassembled WGS sequence"/>
</dbReference>
<dbReference type="RefSeq" id="WP_144642366.1">
    <property type="nucleotide sequence ID" value="NZ_BNAX01000002.1"/>
</dbReference>
<name>A0A558A4K8_9PSEU</name>
<accession>A0A558A4K8</accession>
<comment type="caution">
    <text evidence="8">The sequence shown here is derived from an EMBL/GenBank/DDBJ whole genome shotgun (WGS) entry which is preliminary data.</text>
</comment>
<dbReference type="PROSITE" id="PS00216">
    <property type="entry name" value="SUGAR_TRANSPORT_1"/>
    <property type="match status" value="1"/>
</dbReference>
<reference evidence="8 9" key="1">
    <citation type="submission" date="2019-07" db="EMBL/GenBank/DDBJ databases">
        <title>New species of Amycolatopsis and Streptomyces.</title>
        <authorList>
            <person name="Duangmal K."/>
            <person name="Teo W.F.A."/>
            <person name="Lipun K."/>
        </authorList>
    </citation>
    <scope>NUCLEOTIDE SEQUENCE [LARGE SCALE GENOMIC DNA]</scope>
    <source>
        <strain evidence="8 9">JCM 30562</strain>
    </source>
</reference>
<feature type="transmembrane region" description="Helical" evidence="6">
    <location>
        <begin position="351"/>
        <end position="372"/>
    </location>
</feature>